<dbReference type="NCBIfam" id="TIGR02532">
    <property type="entry name" value="IV_pilin_GFxxxE"/>
    <property type="match status" value="1"/>
</dbReference>
<dbReference type="SUPFAM" id="SSF54523">
    <property type="entry name" value="Pili subunits"/>
    <property type="match status" value="1"/>
</dbReference>
<name>A0AA48H9Y3_9BACT</name>
<dbReference type="EMBL" id="AP027081">
    <property type="protein sequence ID" value="BDU78613.1"/>
    <property type="molecule type" value="Genomic_DNA"/>
</dbReference>
<dbReference type="GO" id="GO:0015628">
    <property type="term" value="P:protein secretion by the type II secretion system"/>
    <property type="evidence" value="ECO:0007669"/>
    <property type="project" value="InterPro"/>
</dbReference>
<proteinExistence type="predicted"/>
<evidence type="ECO:0000313" key="3">
    <source>
        <dbReference type="EMBL" id="BDU78613.1"/>
    </source>
</evidence>
<evidence type="ECO:0000313" key="4">
    <source>
        <dbReference type="Proteomes" id="UP001228113"/>
    </source>
</evidence>
<dbReference type="GO" id="GO:0015627">
    <property type="term" value="C:type II protein secretion system complex"/>
    <property type="evidence" value="ECO:0007669"/>
    <property type="project" value="InterPro"/>
</dbReference>
<sequence length="130" mass="14787">MHGRQRGFSLLELLTVMTIMAILATVGIVGYRRHTRATKEAVLKEDLFQLNHCLEQFRADKGKYPTSISALRDQGYIRDIPVDPMTQSKDTWVTEFESPDPDSPDAEVGIFRIRSGSTDVGENQIPYNEW</sequence>
<dbReference type="Gene3D" id="3.30.700.10">
    <property type="entry name" value="Glycoprotein, Type 4 Pilin"/>
    <property type="match status" value="1"/>
</dbReference>
<evidence type="ECO:0000256" key="1">
    <source>
        <dbReference type="ARBA" id="ARBA00022481"/>
    </source>
</evidence>
<keyword evidence="2" id="KW-1133">Transmembrane helix</keyword>
<gene>
    <name evidence="3" type="primary">oxpG</name>
    <name evidence="3" type="ORF">METESE_35710</name>
</gene>
<dbReference type="RefSeq" id="WP_243332669.1">
    <property type="nucleotide sequence ID" value="NZ_AP027081.1"/>
</dbReference>
<dbReference type="AlphaFoldDB" id="A0AA48H9Y3"/>
<feature type="transmembrane region" description="Helical" evidence="2">
    <location>
        <begin position="13"/>
        <end position="31"/>
    </location>
</feature>
<reference evidence="3" key="1">
    <citation type="journal article" date="2023" name="Int. J. Syst. Evol. Microbiol.">
        <title>Mesoterricola silvestris gen. nov., sp. nov., Mesoterricola sediminis sp. nov., Geothrix oryzae sp. nov., Geothrix edaphica sp. nov., Geothrix rubra sp. nov., and Geothrix limicola sp. nov., six novel members of Acidobacteriota isolated from soils.</title>
        <authorList>
            <person name="Itoh H."/>
            <person name="Sugisawa Y."/>
            <person name="Mise K."/>
            <person name="Xu Z."/>
            <person name="Kuniyasu M."/>
            <person name="Ushijima N."/>
            <person name="Kawano K."/>
            <person name="Kobayashi E."/>
            <person name="Shiratori Y."/>
            <person name="Masuda Y."/>
            <person name="Senoo K."/>
        </authorList>
    </citation>
    <scope>NUCLEOTIDE SEQUENCE</scope>
    <source>
        <strain evidence="3">W786</strain>
    </source>
</reference>
<keyword evidence="1" id="KW-0488">Methylation</keyword>
<dbReference type="InterPro" id="IPR012902">
    <property type="entry name" value="N_methyl_site"/>
</dbReference>
<dbReference type="InterPro" id="IPR045584">
    <property type="entry name" value="Pilin-like"/>
</dbReference>
<dbReference type="Pfam" id="PF07963">
    <property type="entry name" value="N_methyl"/>
    <property type="match status" value="1"/>
</dbReference>
<dbReference type="PROSITE" id="PS00409">
    <property type="entry name" value="PROKAR_NTER_METHYL"/>
    <property type="match status" value="1"/>
</dbReference>
<dbReference type="KEGG" id="msea:METESE_35710"/>
<keyword evidence="2" id="KW-0812">Transmembrane</keyword>
<keyword evidence="4" id="KW-1185">Reference proteome</keyword>
<organism evidence="3 4">
    <name type="scientific">Mesoterricola sediminis</name>
    <dbReference type="NCBI Taxonomy" id="2927980"/>
    <lineage>
        <taxon>Bacteria</taxon>
        <taxon>Pseudomonadati</taxon>
        <taxon>Acidobacteriota</taxon>
        <taxon>Holophagae</taxon>
        <taxon>Holophagales</taxon>
        <taxon>Holophagaceae</taxon>
        <taxon>Mesoterricola</taxon>
    </lineage>
</organism>
<dbReference type="PRINTS" id="PR00813">
    <property type="entry name" value="BCTERIALGSPG"/>
</dbReference>
<accession>A0AA48H9Y3</accession>
<protein>
    <submittedName>
        <fullName evidence="3">Type II secretion system pseudopilin OxpG</fullName>
    </submittedName>
</protein>
<keyword evidence="2" id="KW-0472">Membrane</keyword>
<dbReference type="Proteomes" id="UP001228113">
    <property type="component" value="Chromosome"/>
</dbReference>
<dbReference type="InterPro" id="IPR000983">
    <property type="entry name" value="Bac_GSPG_pilin"/>
</dbReference>
<evidence type="ECO:0000256" key="2">
    <source>
        <dbReference type="SAM" id="Phobius"/>
    </source>
</evidence>